<reference evidence="1" key="1">
    <citation type="journal article" date="2014" name="Int. J. Syst. Evol. Microbiol.">
        <title>Complete genome sequence of Corynebacterium casei LMG S-19264T (=DSM 44701T), isolated from a smear-ripened cheese.</title>
        <authorList>
            <consortium name="US DOE Joint Genome Institute (JGI-PGF)"/>
            <person name="Walter F."/>
            <person name="Albersmeier A."/>
            <person name="Kalinowski J."/>
            <person name="Ruckert C."/>
        </authorList>
    </citation>
    <scope>NUCLEOTIDE SEQUENCE</scope>
    <source>
        <strain evidence="1">JCM 15759</strain>
    </source>
</reference>
<proteinExistence type="predicted"/>
<organism evidence="1 2">
    <name type="scientific">Haloarcula argentinensis</name>
    <dbReference type="NCBI Taxonomy" id="43776"/>
    <lineage>
        <taxon>Archaea</taxon>
        <taxon>Methanobacteriati</taxon>
        <taxon>Methanobacteriota</taxon>
        <taxon>Stenosarchaea group</taxon>
        <taxon>Halobacteria</taxon>
        <taxon>Halobacteriales</taxon>
        <taxon>Haloarculaceae</taxon>
        <taxon>Haloarcula</taxon>
    </lineage>
</organism>
<reference evidence="1" key="2">
    <citation type="submission" date="2020-09" db="EMBL/GenBank/DDBJ databases">
        <authorList>
            <person name="Sun Q."/>
            <person name="Ohkuma M."/>
        </authorList>
    </citation>
    <scope>NUCLEOTIDE SEQUENCE</scope>
    <source>
        <strain evidence="1">JCM 15759</strain>
    </source>
</reference>
<dbReference type="EMBL" id="BMON01000008">
    <property type="protein sequence ID" value="GGM51865.1"/>
    <property type="molecule type" value="Genomic_DNA"/>
</dbReference>
<comment type="caution">
    <text evidence="1">The sequence shown here is derived from an EMBL/GenBank/DDBJ whole genome shotgun (WGS) entry which is preliminary data.</text>
</comment>
<accession>A0A830FHX7</accession>
<dbReference type="Proteomes" id="UP000656367">
    <property type="component" value="Unassembled WGS sequence"/>
</dbReference>
<protein>
    <submittedName>
        <fullName evidence="1">Uncharacterized protein</fullName>
    </submittedName>
</protein>
<sequence>MIALHAAKPVFGAVETVTLFSAIEPNEVNARIDTDAKRTCIECSLAESIGILQPVDEPMFRSITDDSDTREITHLTVVVKSRKHEIEASLI</sequence>
<evidence type="ECO:0000313" key="1">
    <source>
        <dbReference type="EMBL" id="GGM51865.1"/>
    </source>
</evidence>
<gene>
    <name evidence="1" type="ORF">GCM10009006_36310</name>
</gene>
<name>A0A830FHX7_HALAR</name>
<dbReference type="AlphaFoldDB" id="A0A830FHX7"/>
<evidence type="ECO:0000313" key="2">
    <source>
        <dbReference type="Proteomes" id="UP000656367"/>
    </source>
</evidence>